<dbReference type="InterPro" id="IPR014721">
    <property type="entry name" value="Ribsml_uS5_D2-typ_fold_subgr"/>
</dbReference>
<feature type="region of interest" description="Disordered" evidence="4">
    <location>
        <begin position="117"/>
        <end position="173"/>
    </location>
</feature>
<dbReference type="Gene3D" id="3.30.230.10">
    <property type="match status" value="1"/>
</dbReference>
<dbReference type="Proteomes" id="UP000023152">
    <property type="component" value="Unassembled WGS sequence"/>
</dbReference>
<sequence length="349" mass="37874">QSLINNCTFSNTYAAGSNILSLVGGVIGHTLMSVSIAQIKEAAGRQAIPLVPAIATTAVNTSITAVNATVNAITMIAGSTYTSLAAIHPLIPPLMIVATGIGIAGSLYYLNRSAKKAESDPEKGDPDKSQLASVHRQPVDQDAKAKVLKRKATPPARVGAGKPPAKKRSREEVDIVQNEAEEVIEAESAGVEAESTNPLLSKKNQLKRKKITQRCSSHHIDSAQAEAVDEMNISDDEQNFSNKEYSLKIKPPSTVPKIFMEVIKNSKAKINLFLEVTGKDKNGYHLLESYFALLRLADKVILKSLDQLKCDVKGEDIEGENIVIKAVKALSEYVKIPLNPYFEILKKYR</sequence>
<evidence type="ECO:0000256" key="1">
    <source>
        <dbReference type="ARBA" id="ARBA00022741"/>
    </source>
</evidence>
<protein>
    <submittedName>
        <fullName evidence="6">4-diphosphocytidyl-2C-methyl-D-erythritol kinase</fullName>
    </submittedName>
</protein>
<dbReference type="PANTHER" id="PTHR43527:SF2">
    <property type="entry name" value="4-DIPHOSPHOCYTIDYL-2-C-METHYL-D-ERYTHRITOL KINASE, CHLOROPLASTIC"/>
    <property type="match status" value="1"/>
</dbReference>
<keyword evidence="5" id="KW-0472">Membrane</keyword>
<evidence type="ECO:0000256" key="5">
    <source>
        <dbReference type="SAM" id="Phobius"/>
    </source>
</evidence>
<feature type="compositionally biased region" description="Basic and acidic residues" evidence="4">
    <location>
        <begin position="117"/>
        <end position="128"/>
    </location>
</feature>
<evidence type="ECO:0000256" key="3">
    <source>
        <dbReference type="ARBA" id="ARBA00022840"/>
    </source>
</evidence>
<gene>
    <name evidence="6" type="ORF">RFI_16464</name>
</gene>
<feature type="transmembrane region" description="Helical" evidence="5">
    <location>
        <begin position="19"/>
        <end position="37"/>
    </location>
</feature>
<evidence type="ECO:0000313" key="6">
    <source>
        <dbReference type="EMBL" id="ETO20752.1"/>
    </source>
</evidence>
<name>X6N615_RETFI</name>
<keyword evidence="7" id="KW-1185">Reference proteome</keyword>
<evidence type="ECO:0000256" key="4">
    <source>
        <dbReference type="SAM" id="MobiDB-lite"/>
    </source>
</evidence>
<keyword evidence="5" id="KW-0812">Transmembrane</keyword>
<feature type="transmembrane region" description="Helical" evidence="5">
    <location>
        <begin position="49"/>
        <end position="70"/>
    </location>
</feature>
<dbReference type="SUPFAM" id="SSF54211">
    <property type="entry name" value="Ribosomal protein S5 domain 2-like"/>
    <property type="match status" value="1"/>
</dbReference>
<dbReference type="OrthoDB" id="3191556at2759"/>
<evidence type="ECO:0000313" key="7">
    <source>
        <dbReference type="Proteomes" id="UP000023152"/>
    </source>
</evidence>
<keyword evidence="2 6" id="KW-0808">Transferase</keyword>
<dbReference type="EMBL" id="ASPP01012289">
    <property type="protein sequence ID" value="ETO20752.1"/>
    <property type="molecule type" value="Genomic_DNA"/>
</dbReference>
<dbReference type="GO" id="GO:0005524">
    <property type="term" value="F:ATP binding"/>
    <property type="evidence" value="ECO:0007669"/>
    <property type="project" value="UniProtKB-KW"/>
</dbReference>
<keyword evidence="1" id="KW-0547">Nucleotide-binding</keyword>
<proteinExistence type="predicted"/>
<comment type="caution">
    <text evidence="6">The sequence shown here is derived from an EMBL/GenBank/DDBJ whole genome shotgun (WGS) entry which is preliminary data.</text>
</comment>
<dbReference type="GO" id="GO:0050515">
    <property type="term" value="F:4-(cytidine 5'-diphospho)-2-C-methyl-D-erythritol kinase activity"/>
    <property type="evidence" value="ECO:0007669"/>
    <property type="project" value="TreeGrafter"/>
</dbReference>
<dbReference type="InterPro" id="IPR020568">
    <property type="entry name" value="Ribosomal_Su5_D2-typ_SF"/>
</dbReference>
<feature type="non-terminal residue" evidence="6">
    <location>
        <position position="1"/>
    </location>
</feature>
<organism evidence="6 7">
    <name type="scientific">Reticulomyxa filosa</name>
    <dbReference type="NCBI Taxonomy" id="46433"/>
    <lineage>
        <taxon>Eukaryota</taxon>
        <taxon>Sar</taxon>
        <taxon>Rhizaria</taxon>
        <taxon>Retaria</taxon>
        <taxon>Foraminifera</taxon>
        <taxon>Monothalamids</taxon>
        <taxon>Reticulomyxidae</taxon>
        <taxon>Reticulomyxa</taxon>
    </lineage>
</organism>
<dbReference type="PANTHER" id="PTHR43527">
    <property type="entry name" value="4-DIPHOSPHOCYTIDYL-2-C-METHYL-D-ERYTHRITOL KINASE, CHLOROPLASTIC"/>
    <property type="match status" value="1"/>
</dbReference>
<feature type="transmembrane region" description="Helical" evidence="5">
    <location>
        <begin position="90"/>
        <end position="110"/>
    </location>
</feature>
<reference evidence="6 7" key="1">
    <citation type="journal article" date="2013" name="Curr. Biol.">
        <title>The Genome of the Foraminiferan Reticulomyxa filosa.</title>
        <authorList>
            <person name="Glockner G."/>
            <person name="Hulsmann N."/>
            <person name="Schleicher M."/>
            <person name="Noegel A.A."/>
            <person name="Eichinger L."/>
            <person name="Gallinger C."/>
            <person name="Pawlowski J."/>
            <person name="Sierra R."/>
            <person name="Euteneuer U."/>
            <person name="Pillet L."/>
            <person name="Moustafa A."/>
            <person name="Platzer M."/>
            <person name="Groth M."/>
            <person name="Szafranski K."/>
            <person name="Schliwa M."/>
        </authorList>
    </citation>
    <scope>NUCLEOTIDE SEQUENCE [LARGE SCALE GENOMIC DNA]</scope>
</reference>
<dbReference type="AlphaFoldDB" id="X6N615"/>
<keyword evidence="3" id="KW-0067">ATP-binding</keyword>
<accession>X6N615</accession>
<keyword evidence="2 6" id="KW-0418">Kinase</keyword>
<keyword evidence="5" id="KW-1133">Transmembrane helix</keyword>
<evidence type="ECO:0000256" key="2">
    <source>
        <dbReference type="ARBA" id="ARBA00022777"/>
    </source>
</evidence>